<gene>
    <name evidence="1" type="ORF">UFOPK3789_00690</name>
</gene>
<protein>
    <submittedName>
        <fullName evidence="1">Unannotated protein</fullName>
    </submittedName>
</protein>
<accession>A0A6J7K6Q2</accession>
<proteinExistence type="predicted"/>
<dbReference type="EMBL" id="CAFBNL010000030">
    <property type="protein sequence ID" value="CAB4951117.1"/>
    <property type="molecule type" value="Genomic_DNA"/>
</dbReference>
<organism evidence="1">
    <name type="scientific">freshwater metagenome</name>
    <dbReference type="NCBI Taxonomy" id="449393"/>
    <lineage>
        <taxon>unclassified sequences</taxon>
        <taxon>metagenomes</taxon>
        <taxon>ecological metagenomes</taxon>
    </lineage>
</organism>
<evidence type="ECO:0000313" key="1">
    <source>
        <dbReference type="EMBL" id="CAB4951117.1"/>
    </source>
</evidence>
<reference evidence="1" key="1">
    <citation type="submission" date="2020-05" db="EMBL/GenBank/DDBJ databases">
        <authorList>
            <person name="Chiriac C."/>
            <person name="Salcher M."/>
            <person name="Ghai R."/>
            <person name="Kavagutti S V."/>
        </authorList>
    </citation>
    <scope>NUCLEOTIDE SEQUENCE</scope>
</reference>
<dbReference type="AlphaFoldDB" id="A0A6J7K6Q2"/>
<name>A0A6J7K6Q2_9ZZZZ</name>
<sequence>MSTANHDQMEAMEFTSPLADGLYDVIIIWADEVGDGALSIDLVITTGDKKGELLTLRAQHLTQRDPIDLAAHPCRVRVLNGEPEILL</sequence>